<proteinExistence type="inferred from homology"/>
<dbReference type="PATRIC" id="fig|1391654.3.peg.6649"/>
<keyword evidence="11" id="KW-1185">Reference proteome</keyword>
<comment type="pathway">
    <text evidence="6">Quinol/quinone metabolism; menaquinone biosynthesis.</text>
</comment>
<evidence type="ECO:0000313" key="10">
    <source>
        <dbReference type="EMBL" id="AKU99891.1"/>
    </source>
</evidence>
<feature type="binding site" evidence="6 7">
    <location>
        <position position="62"/>
    </location>
    <ligand>
        <name>[4Fe-4S] cluster</name>
        <dbReference type="ChEBI" id="CHEBI:49883"/>
        <note>4Fe-4S-S-AdoMet</note>
    </ligand>
</feature>
<dbReference type="EMBL" id="CP012333">
    <property type="protein sequence ID" value="AKU99891.1"/>
    <property type="molecule type" value="Genomic_DNA"/>
</dbReference>
<dbReference type="Gene3D" id="3.20.20.70">
    <property type="entry name" value="Aldolase class I"/>
    <property type="match status" value="1"/>
</dbReference>
<evidence type="ECO:0000256" key="6">
    <source>
        <dbReference type="HAMAP-Rule" id="MF_00993"/>
    </source>
</evidence>
<accession>A0A0K1Q2M3</accession>
<dbReference type="UniPathway" id="UPA00079"/>
<dbReference type="PANTHER" id="PTHR43076">
    <property type="entry name" value="FO SYNTHASE (COFH)"/>
    <property type="match status" value="1"/>
</dbReference>
<keyword evidence="3 6" id="KW-0479">Metal-binding</keyword>
<dbReference type="SFLD" id="SFLDG01389">
    <property type="entry name" value="menaquinone_synthsis_involved"/>
    <property type="match status" value="1"/>
</dbReference>
<dbReference type="GO" id="GO:0005506">
    <property type="term" value="F:iron ion binding"/>
    <property type="evidence" value="ECO:0007669"/>
    <property type="project" value="UniProtKB-UniRule"/>
</dbReference>
<keyword evidence="6" id="KW-0474">Menaquinone biosynthesis</keyword>
<gene>
    <name evidence="6" type="primary">mqnE</name>
    <name evidence="10" type="ORF">AKJ09_06555</name>
</gene>
<dbReference type="InterPro" id="IPR006638">
    <property type="entry name" value="Elp3/MiaA/NifB-like_rSAM"/>
</dbReference>
<comment type="cofactor">
    <cofactor evidence="6 7">
        <name>[4Fe-4S] cluster</name>
        <dbReference type="ChEBI" id="CHEBI:49883"/>
    </cofactor>
    <text evidence="6 7">Binds 1 [4Fe-4S] cluster. The cluster is coordinated with 3 cysteines and an exchangeable S-adenosyl-L-methionine.</text>
</comment>
<keyword evidence="4 6" id="KW-0408">Iron</keyword>
<dbReference type="PIRSF" id="PIRSF004762">
    <property type="entry name" value="CHP00423"/>
    <property type="match status" value="1"/>
</dbReference>
<organism evidence="10 11">
    <name type="scientific">Labilithrix luteola</name>
    <dbReference type="NCBI Taxonomy" id="1391654"/>
    <lineage>
        <taxon>Bacteria</taxon>
        <taxon>Pseudomonadati</taxon>
        <taxon>Myxococcota</taxon>
        <taxon>Polyangia</taxon>
        <taxon>Polyangiales</taxon>
        <taxon>Labilitrichaceae</taxon>
        <taxon>Labilithrix</taxon>
    </lineage>
</organism>
<dbReference type="SMART" id="SM00729">
    <property type="entry name" value="Elp3"/>
    <property type="match status" value="1"/>
</dbReference>
<name>A0A0K1Q2M3_9BACT</name>
<keyword evidence="2 6" id="KW-0949">S-adenosyl-L-methionine</keyword>
<dbReference type="InterPro" id="IPR013785">
    <property type="entry name" value="Aldolase_TIM"/>
</dbReference>
<comment type="function">
    <text evidence="6">Radical SAM enzyme that catalyzes the addition of the adenosyl radical to the double bond of 3-[(1-carboxyvinyl)oxy]benzoate, leading to aminodeoxyfutalosine (AFL), a key intermediate in the formation of menaquinone (MK, vitamin K2) from chorismate.</text>
</comment>
<dbReference type="KEGG" id="llu:AKJ09_06555"/>
<dbReference type="NCBIfam" id="TIGR03700">
    <property type="entry name" value="mena_SCO4494"/>
    <property type="match status" value="1"/>
</dbReference>
<keyword evidence="1 6" id="KW-0004">4Fe-4S</keyword>
<dbReference type="InterPro" id="IPR007197">
    <property type="entry name" value="rSAM"/>
</dbReference>
<evidence type="ECO:0000259" key="9">
    <source>
        <dbReference type="PROSITE" id="PS51918"/>
    </source>
</evidence>
<evidence type="ECO:0000313" key="11">
    <source>
        <dbReference type="Proteomes" id="UP000064967"/>
    </source>
</evidence>
<dbReference type="EC" id="2.5.1.120" evidence="6"/>
<dbReference type="InterPro" id="IPR045567">
    <property type="entry name" value="CofH/MnqC-like_C"/>
</dbReference>
<evidence type="ECO:0000256" key="1">
    <source>
        <dbReference type="ARBA" id="ARBA00022485"/>
    </source>
</evidence>
<feature type="binding site" evidence="8">
    <location>
        <position position="68"/>
    </location>
    <ligand>
        <name>S-adenosyl-L-methionine</name>
        <dbReference type="ChEBI" id="CHEBI:59789"/>
    </ligand>
</feature>
<dbReference type="SFLD" id="SFLDF00343">
    <property type="entry name" value="aminofutalosine_synthase_(mqnE"/>
    <property type="match status" value="1"/>
</dbReference>
<dbReference type="Proteomes" id="UP000064967">
    <property type="component" value="Chromosome"/>
</dbReference>
<dbReference type="InterPro" id="IPR034405">
    <property type="entry name" value="F420"/>
</dbReference>
<evidence type="ECO:0000256" key="3">
    <source>
        <dbReference type="ARBA" id="ARBA00022723"/>
    </source>
</evidence>
<dbReference type="SFLD" id="SFLDG01064">
    <property type="entry name" value="F420__menaquinone_cofactor_bio"/>
    <property type="match status" value="1"/>
</dbReference>
<evidence type="ECO:0000256" key="4">
    <source>
        <dbReference type="ARBA" id="ARBA00023004"/>
    </source>
</evidence>
<dbReference type="GO" id="GO:0044689">
    <property type="term" value="F:7,8-didemethyl-8-hydroxy-5-deazariboflavin synthase activity"/>
    <property type="evidence" value="ECO:0007669"/>
    <property type="project" value="TreeGrafter"/>
</dbReference>
<dbReference type="GO" id="GO:0009234">
    <property type="term" value="P:menaquinone biosynthetic process"/>
    <property type="evidence" value="ECO:0007669"/>
    <property type="project" value="UniProtKB-UniRule"/>
</dbReference>
<reference evidence="10 11" key="1">
    <citation type="submission" date="2015-08" db="EMBL/GenBank/DDBJ databases">
        <authorList>
            <person name="Babu N.S."/>
            <person name="Beckwith C.J."/>
            <person name="Beseler K.G."/>
            <person name="Brison A."/>
            <person name="Carone J.V."/>
            <person name="Caskin T.P."/>
            <person name="Diamond M."/>
            <person name="Durham M.E."/>
            <person name="Foxe J.M."/>
            <person name="Go M."/>
            <person name="Henderson B.A."/>
            <person name="Jones I.B."/>
            <person name="McGettigan J.A."/>
            <person name="Micheletti S.J."/>
            <person name="Nasrallah M.E."/>
            <person name="Ortiz D."/>
            <person name="Piller C.R."/>
            <person name="Privatt S.R."/>
            <person name="Schneider S.L."/>
            <person name="Sharp S."/>
            <person name="Smith T.C."/>
            <person name="Stanton J.D."/>
            <person name="Ullery H.E."/>
            <person name="Wilson R.J."/>
            <person name="Serrano M.G."/>
            <person name="Buck G."/>
            <person name="Lee V."/>
            <person name="Wang Y."/>
            <person name="Carvalho R."/>
            <person name="Voegtly L."/>
            <person name="Shi R."/>
            <person name="Duckworth R."/>
            <person name="Johnson A."/>
            <person name="Loviza R."/>
            <person name="Walstead R."/>
            <person name="Shah Z."/>
            <person name="Kiflezghi M."/>
            <person name="Wade K."/>
            <person name="Ball S.L."/>
            <person name="Bradley K.W."/>
            <person name="Asai D.J."/>
            <person name="Bowman C.A."/>
            <person name="Russell D.A."/>
            <person name="Pope W.H."/>
            <person name="Jacobs-Sera D."/>
            <person name="Hendrix R.W."/>
            <person name="Hatfull G.F."/>
        </authorList>
    </citation>
    <scope>NUCLEOTIDE SEQUENCE [LARGE SCALE GENOMIC DNA]</scope>
    <source>
        <strain evidence="10 11">DSM 27648</strain>
    </source>
</reference>
<keyword evidence="6" id="KW-0808">Transferase</keyword>
<feature type="binding site" evidence="6 7">
    <location>
        <position position="69"/>
    </location>
    <ligand>
        <name>[4Fe-4S] cluster</name>
        <dbReference type="ChEBI" id="CHEBI:49883"/>
        <note>4Fe-4S-S-AdoMet</note>
    </ligand>
</feature>
<evidence type="ECO:0000256" key="7">
    <source>
        <dbReference type="PIRSR" id="PIRSR004762-1"/>
    </source>
</evidence>
<dbReference type="PANTHER" id="PTHR43076:SF7">
    <property type="entry name" value="AMINODEOXYFUTALOSINE SYNTHASE"/>
    <property type="match status" value="1"/>
</dbReference>
<dbReference type="NCBIfam" id="TIGR00423">
    <property type="entry name" value="CofH family radical SAM protein"/>
    <property type="match status" value="1"/>
</dbReference>
<comment type="similarity">
    <text evidence="6">Belongs to the radical SAM superfamily. MqnE family.</text>
</comment>
<dbReference type="PROSITE" id="PS51918">
    <property type="entry name" value="RADICAL_SAM"/>
    <property type="match status" value="1"/>
</dbReference>
<evidence type="ECO:0000256" key="2">
    <source>
        <dbReference type="ARBA" id="ARBA00022691"/>
    </source>
</evidence>
<dbReference type="InterPro" id="IPR058240">
    <property type="entry name" value="rSAM_sf"/>
</dbReference>
<dbReference type="HAMAP" id="MF_00993">
    <property type="entry name" value="MqnE"/>
    <property type="match status" value="1"/>
</dbReference>
<dbReference type="Pfam" id="PF04055">
    <property type="entry name" value="Radical_SAM"/>
    <property type="match status" value="1"/>
</dbReference>
<dbReference type="GO" id="GO:0051539">
    <property type="term" value="F:4 iron, 4 sulfur cluster binding"/>
    <property type="evidence" value="ECO:0007669"/>
    <property type="project" value="UniProtKB-KW"/>
</dbReference>
<protein>
    <recommendedName>
        <fullName evidence="6">Aminodeoxyfutalosine synthase</fullName>
        <shortName evidence="6">AFL synthase</shortName>
        <shortName evidence="6">Aminofutalosine synthase</shortName>
        <ecNumber evidence="6">2.5.1.120</ecNumber>
    </recommendedName>
    <alternativeName>
        <fullName evidence="6">Menaquinone biosynthetic enzyme MqnE</fullName>
    </alternativeName>
</protein>
<sequence length="390" mass="43885">MLDTIRQKVRAGERLTFDDGMALFLEPDLLAVGQLANEVREKKHGDRTYFNRNMRVEVTNVCVASCLFCSFAKLEAHMPGAHTMTLEEAWHELEVRMDDPPTEVHVVNGLHPGLPFSYYEDLLKGFKRIKPDVHLKCFTGVEIHFFAQHYGMSYREVLERLRAAGLDSLPGGGAEIFDEDVRSRISADKATAKEYLEVHRVAHAMGMRTNITMLYGHIETFAHRVDHILRVRELQDETNGLQAFIPLAFHPDGNGMKNLPAPTAVDDLRTLAVSRLMLDNVDHIKAYWVSLTPDVAQIALRFGADDIDGTIVHETIYKAAGTRSPGALGYNELVRLIREAGRIPVERDTLYNVVREHPRAEAPEAAMKVKERNKRLAVVQPARGSKEVSS</sequence>
<dbReference type="GO" id="GO:0102573">
    <property type="term" value="F:aminodeoxyfutalosine synthase activity"/>
    <property type="evidence" value="ECO:0007669"/>
    <property type="project" value="UniProtKB-EC"/>
</dbReference>
<dbReference type="InterPro" id="IPR022432">
    <property type="entry name" value="MqnE"/>
</dbReference>
<keyword evidence="5 6" id="KW-0411">Iron-sulfur</keyword>
<dbReference type="RefSeq" id="WP_240488631.1">
    <property type="nucleotide sequence ID" value="NZ_CP012333.1"/>
</dbReference>
<feature type="binding site" evidence="8">
    <location>
        <position position="175"/>
    </location>
    <ligand>
        <name>S-adenosyl-L-methionine</name>
        <dbReference type="ChEBI" id="CHEBI:59789"/>
    </ligand>
</feature>
<dbReference type="SFLD" id="SFLDS00029">
    <property type="entry name" value="Radical_SAM"/>
    <property type="match status" value="1"/>
</dbReference>
<feature type="binding site" evidence="6 7">
    <location>
        <position position="66"/>
    </location>
    <ligand>
        <name>[4Fe-4S] cluster</name>
        <dbReference type="ChEBI" id="CHEBI:49883"/>
        <note>4Fe-4S-S-AdoMet</note>
    </ligand>
</feature>
<dbReference type="InterPro" id="IPR020050">
    <property type="entry name" value="FO_synthase_su2"/>
</dbReference>
<dbReference type="CDD" id="cd01335">
    <property type="entry name" value="Radical_SAM"/>
    <property type="match status" value="1"/>
</dbReference>
<dbReference type="STRING" id="1391654.AKJ09_06555"/>
<dbReference type="SUPFAM" id="SSF102114">
    <property type="entry name" value="Radical SAM enzymes"/>
    <property type="match status" value="1"/>
</dbReference>
<dbReference type="Pfam" id="PF19288">
    <property type="entry name" value="CofH_C"/>
    <property type="match status" value="1"/>
</dbReference>
<evidence type="ECO:0000256" key="5">
    <source>
        <dbReference type="ARBA" id="ARBA00023014"/>
    </source>
</evidence>
<evidence type="ECO:0000256" key="8">
    <source>
        <dbReference type="PIRSR" id="PIRSR004762-2"/>
    </source>
</evidence>
<dbReference type="AlphaFoldDB" id="A0A0K1Q2M3"/>
<comment type="catalytic activity">
    <reaction evidence="6">
        <text>3-[(1-carboxyvinyl)-oxy]benzoate + S-adenosyl-L-methionine + H2O = 6-amino-6-deoxyfutalosine + hydrogencarbonate + L-methionine + H(+)</text>
        <dbReference type="Rhea" id="RHEA:33075"/>
        <dbReference type="ChEBI" id="CHEBI:15377"/>
        <dbReference type="ChEBI" id="CHEBI:15378"/>
        <dbReference type="ChEBI" id="CHEBI:17544"/>
        <dbReference type="ChEBI" id="CHEBI:57844"/>
        <dbReference type="ChEBI" id="CHEBI:59789"/>
        <dbReference type="ChEBI" id="CHEBI:64286"/>
        <dbReference type="ChEBI" id="CHEBI:76981"/>
        <dbReference type="EC" id="2.5.1.120"/>
    </reaction>
</comment>
<feature type="domain" description="Radical SAM core" evidence="9">
    <location>
        <begin position="48"/>
        <end position="282"/>
    </location>
</feature>